<gene>
    <name evidence="4" type="ORF">N1027_05970</name>
</gene>
<dbReference type="EMBL" id="JANLCM010000001">
    <property type="protein sequence ID" value="MCS5717680.1"/>
    <property type="molecule type" value="Genomic_DNA"/>
</dbReference>
<proteinExistence type="predicted"/>
<sequence>MEQVQRGRPRDAQIDHDALTATVDLLEEVGYDALRMKDVAARAGIGLGALYRRWSGKQELVVAALQLGTHVHDAAPGADPVDELVAALLRISTAVPKGLGALVAACLRDPGSEVAAVARDAKLAPMVAAVSEHLERCIGQVPDLTGRAELAPAFILWRAALTGFALDEEEVRANLLPLLGVTSHDKAN</sequence>
<dbReference type="PRINTS" id="PR00455">
    <property type="entry name" value="HTHTETR"/>
</dbReference>
<dbReference type="InterPro" id="IPR001647">
    <property type="entry name" value="HTH_TetR"/>
</dbReference>
<reference evidence="4" key="1">
    <citation type="submission" date="2022-08" db="EMBL/GenBank/DDBJ databases">
        <authorList>
            <person name="Deng Y."/>
            <person name="Han X.-F."/>
            <person name="Zhang Y.-Q."/>
        </authorList>
    </citation>
    <scope>NUCLEOTIDE SEQUENCE</scope>
    <source>
        <strain evidence="4">CPCC 205763</strain>
    </source>
</reference>
<keyword evidence="1 2" id="KW-0238">DNA-binding</keyword>
<dbReference type="Gene3D" id="1.10.357.10">
    <property type="entry name" value="Tetracycline Repressor, domain 2"/>
    <property type="match status" value="1"/>
</dbReference>
<evidence type="ECO:0000256" key="1">
    <source>
        <dbReference type="ARBA" id="ARBA00023125"/>
    </source>
</evidence>
<feature type="DNA-binding region" description="H-T-H motif" evidence="2">
    <location>
        <begin position="35"/>
        <end position="54"/>
    </location>
</feature>
<dbReference type="PANTHER" id="PTHR30055">
    <property type="entry name" value="HTH-TYPE TRANSCRIPTIONAL REGULATOR RUTR"/>
    <property type="match status" value="1"/>
</dbReference>
<accession>A0ABT2GN77</accession>
<dbReference type="Proteomes" id="UP001165584">
    <property type="component" value="Unassembled WGS sequence"/>
</dbReference>
<evidence type="ECO:0000256" key="2">
    <source>
        <dbReference type="PROSITE-ProRule" id="PRU00335"/>
    </source>
</evidence>
<evidence type="ECO:0000313" key="4">
    <source>
        <dbReference type="EMBL" id="MCS5717680.1"/>
    </source>
</evidence>
<dbReference type="RefSeq" id="WP_259506125.1">
    <property type="nucleotide sequence ID" value="NZ_JANLCM010000001.1"/>
</dbReference>
<feature type="domain" description="HTH tetR-type" evidence="3">
    <location>
        <begin position="12"/>
        <end position="72"/>
    </location>
</feature>
<dbReference type="Pfam" id="PF00440">
    <property type="entry name" value="TetR_N"/>
    <property type="match status" value="1"/>
</dbReference>
<dbReference type="InterPro" id="IPR009057">
    <property type="entry name" value="Homeodomain-like_sf"/>
</dbReference>
<keyword evidence="5" id="KW-1185">Reference proteome</keyword>
<organism evidence="4 5">
    <name type="scientific">Herbiconiux aconitum</name>
    <dbReference type="NCBI Taxonomy" id="2970913"/>
    <lineage>
        <taxon>Bacteria</taxon>
        <taxon>Bacillati</taxon>
        <taxon>Actinomycetota</taxon>
        <taxon>Actinomycetes</taxon>
        <taxon>Micrococcales</taxon>
        <taxon>Microbacteriaceae</taxon>
        <taxon>Herbiconiux</taxon>
    </lineage>
</organism>
<dbReference type="InterPro" id="IPR050109">
    <property type="entry name" value="HTH-type_TetR-like_transc_reg"/>
</dbReference>
<comment type="caution">
    <text evidence="4">The sequence shown here is derived from an EMBL/GenBank/DDBJ whole genome shotgun (WGS) entry which is preliminary data.</text>
</comment>
<evidence type="ECO:0000259" key="3">
    <source>
        <dbReference type="PROSITE" id="PS50977"/>
    </source>
</evidence>
<protein>
    <submittedName>
        <fullName evidence="4">TetR/AcrR family transcriptional regulator</fullName>
    </submittedName>
</protein>
<dbReference type="SUPFAM" id="SSF46689">
    <property type="entry name" value="Homeodomain-like"/>
    <property type="match status" value="1"/>
</dbReference>
<dbReference type="PROSITE" id="PS50977">
    <property type="entry name" value="HTH_TETR_2"/>
    <property type="match status" value="1"/>
</dbReference>
<evidence type="ECO:0000313" key="5">
    <source>
        <dbReference type="Proteomes" id="UP001165584"/>
    </source>
</evidence>
<dbReference type="PANTHER" id="PTHR30055:SF230">
    <property type="entry name" value="TRANSCRIPTIONAL REGULATORY PROTEIN (PROBABLY TETR-FAMILY)-RELATED"/>
    <property type="match status" value="1"/>
</dbReference>
<name>A0ABT2GN77_9MICO</name>